<proteinExistence type="predicted"/>
<reference evidence="1 2" key="1">
    <citation type="journal article" date="2013" name="Int. J. Syst. Evol. Microbiol.">
        <title>Comamonas guangdongensis sp. nov., isolated from subterranean forest sediment, and emended description of the genus Comamonas.</title>
        <authorList>
            <person name="Zhang J."/>
            <person name="Wang Y."/>
            <person name="Zhou S."/>
            <person name="Wu C."/>
            <person name="He J."/>
            <person name="Li F."/>
        </authorList>
    </citation>
    <scope>NUCLEOTIDE SEQUENCE [LARGE SCALE GENOMIC DNA]</scope>
    <source>
        <strain evidence="1 2">CCTCC AB2011133</strain>
    </source>
</reference>
<keyword evidence="2" id="KW-1185">Reference proteome</keyword>
<keyword evidence="1" id="KW-0378">Hydrolase</keyword>
<sequence>MHSSPFPADITFLIVPGLRDHVEEHWQTHLQKQLQARQLRVASVPPLERDKLSRAARVQALGDTLAAIEGKVVIVAHSAGCITTVHWAQQHSGRIVGALLATPADVERPMPAGYPSLEQLEQGGWCPVPRRPLPFPTIVAASRNDALAGFERAEQMARDWGARLVDLGEVGHLNPAAGFGSWGGAEALLHDLL</sequence>
<dbReference type="EMBL" id="JBFYGN010000051">
    <property type="protein sequence ID" value="MEX8195421.1"/>
    <property type="molecule type" value="Genomic_DNA"/>
</dbReference>
<dbReference type="Pfam" id="PF06821">
    <property type="entry name" value="Ser_hydrolase"/>
    <property type="match status" value="1"/>
</dbReference>
<evidence type="ECO:0000313" key="1">
    <source>
        <dbReference type="EMBL" id="MEX8195421.1"/>
    </source>
</evidence>
<dbReference type="InterPro" id="IPR029058">
    <property type="entry name" value="AB_hydrolase_fold"/>
</dbReference>
<gene>
    <name evidence="1" type="ORF">AB6724_21550</name>
</gene>
<dbReference type="InterPro" id="IPR010662">
    <property type="entry name" value="RBBP9/YdeN"/>
</dbReference>
<evidence type="ECO:0000313" key="2">
    <source>
        <dbReference type="Proteomes" id="UP001561046"/>
    </source>
</evidence>
<accession>A0ABV4A0L7</accession>
<name>A0ABV4A0L7_9BURK</name>
<dbReference type="Gene3D" id="3.40.50.1820">
    <property type="entry name" value="alpha/beta hydrolase"/>
    <property type="match status" value="1"/>
</dbReference>
<organism evidence="1 2">
    <name type="scientific">Comamonas guangdongensis</name>
    <dbReference type="NCBI Taxonomy" id="510515"/>
    <lineage>
        <taxon>Bacteria</taxon>
        <taxon>Pseudomonadati</taxon>
        <taxon>Pseudomonadota</taxon>
        <taxon>Betaproteobacteria</taxon>
        <taxon>Burkholderiales</taxon>
        <taxon>Comamonadaceae</taxon>
        <taxon>Comamonas</taxon>
    </lineage>
</organism>
<comment type="caution">
    <text evidence="1">The sequence shown here is derived from an EMBL/GenBank/DDBJ whole genome shotgun (WGS) entry which is preliminary data.</text>
</comment>
<dbReference type="SUPFAM" id="SSF53474">
    <property type="entry name" value="alpha/beta-Hydrolases"/>
    <property type="match status" value="1"/>
</dbReference>
<dbReference type="GO" id="GO:0016787">
    <property type="term" value="F:hydrolase activity"/>
    <property type="evidence" value="ECO:0007669"/>
    <property type="project" value="UniProtKB-KW"/>
</dbReference>
<dbReference type="Proteomes" id="UP001561046">
    <property type="component" value="Unassembled WGS sequence"/>
</dbReference>
<dbReference type="RefSeq" id="WP_369340590.1">
    <property type="nucleotide sequence ID" value="NZ_JBFYGN010000051.1"/>
</dbReference>
<protein>
    <submittedName>
        <fullName evidence="1">RBBP9/YdeN family alpha/beta hydrolase</fullName>
    </submittedName>
</protein>